<comment type="caution">
    <text evidence="2">The sequence shown here is derived from an EMBL/GenBank/DDBJ whole genome shotgun (WGS) entry which is preliminary data.</text>
</comment>
<sequence length="368" mass="41947">MSVEVTKKVVESLDKYVTDENLGVPFFGDPRYITYPLTSSGFKMIEDVDSSRKIAFVDGGNQEILGAPNFSIQLNRVYFCLFNGKERLQIKSLPNKIEFLSLTHSIFRENDIFYETSIFPLKDELRELLPDEVDLSFSSSDRTVTVGTMRADISRVASIARRFSEWAFASHVVGRELSEGDILVMDGSLQTAFKNESKYSKRLYETADSRRIIVTGLSKTSHLFTTTGLSLIGAVRKLADECGVSGKWYYKVAEVANFDHCAVVFVTKLNNSSDYIFRYEVYREHFLQLNERETNEIFSQLSKNSVDISFPGYPYGLIDADYFARVRKDDAEKFQVLVLSEMSKRGKWEKFLRHIRASDAHAVLDSLG</sequence>
<evidence type="ECO:0000259" key="1">
    <source>
        <dbReference type="Pfam" id="PF09376"/>
    </source>
</evidence>
<accession>A0A7C4U413</accession>
<organism evidence="2">
    <name type="scientific">Caldisericum exile</name>
    <dbReference type="NCBI Taxonomy" id="693075"/>
    <lineage>
        <taxon>Bacteria</taxon>
        <taxon>Pseudomonadati</taxon>
        <taxon>Caldisericota/Cryosericota group</taxon>
        <taxon>Caldisericota</taxon>
        <taxon>Caldisericia</taxon>
        <taxon>Caldisericales</taxon>
        <taxon>Caldisericaceae</taxon>
        <taxon>Caldisericum</taxon>
    </lineage>
</organism>
<reference evidence="2" key="1">
    <citation type="journal article" date="2020" name="mSystems">
        <title>Genome- and Community-Level Interaction Insights into Carbon Utilization and Element Cycling Functions of Hydrothermarchaeota in Hydrothermal Sediment.</title>
        <authorList>
            <person name="Zhou Z."/>
            <person name="Liu Y."/>
            <person name="Xu W."/>
            <person name="Pan J."/>
            <person name="Luo Z.H."/>
            <person name="Li M."/>
        </authorList>
    </citation>
    <scope>NUCLEOTIDE SEQUENCE [LARGE SCALE GENOMIC DNA]</scope>
    <source>
        <strain evidence="2">SpSt-794</strain>
    </source>
</reference>
<dbReference type="EMBL" id="DTHV01000113">
    <property type="protein sequence ID" value="HGW60493.1"/>
    <property type="molecule type" value="Genomic_DNA"/>
</dbReference>
<name>A0A7C4U413_9BACT</name>
<dbReference type="InterPro" id="IPR018977">
    <property type="entry name" value="NurA_domain"/>
</dbReference>
<feature type="domain" description="NurA" evidence="1">
    <location>
        <begin position="53"/>
        <end position="326"/>
    </location>
</feature>
<evidence type="ECO:0000313" key="2">
    <source>
        <dbReference type="EMBL" id="HGW60493.1"/>
    </source>
</evidence>
<dbReference type="AlphaFoldDB" id="A0A7C4U413"/>
<dbReference type="Pfam" id="PF09376">
    <property type="entry name" value="NurA"/>
    <property type="match status" value="1"/>
</dbReference>
<protein>
    <recommendedName>
        <fullName evidence="1">NurA domain-containing protein</fullName>
    </recommendedName>
</protein>
<proteinExistence type="predicted"/>
<gene>
    <name evidence="2" type="ORF">ENV82_03575</name>
</gene>